<feature type="compositionally biased region" description="Polar residues" evidence="1">
    <location>
        <begin position="7"/>
        <end position="26"/>
    </location>
</feature>
<dbReference type="AlphaFoldDB" id="A0A0N1FBL7"/>
<organism evidence="2 3">
    <name type="scientific">Komagataeibacter intermedius AF2</name>
    <dbReference type="NCBI Taxonomy" id="1458464"/>
    <lineage>
        <taxon>Bacteria</taxon>
        <taxon>Pseudomonadati</taxon>
        <taxon>Pseudomonadota</taxon>
        <taxon>Alphaproteobacteria</taxon>
        <taxon>Acetobacterales</taxon>
        <taxon>Acetobacteraceae</taxon>
        <taxon>Komagataeibacter</taxon>
    </lineage>
</organism>
<evidence type="ECO:0000313" key="3">
    <source>
        <dbReference type="Proteomes" id="UP000031553"/>
    </source>
</evidence>
<feature type="region of interest" description="Disordered" evidence="1">
    <location>
        <begin position="1"/>
        <end position="52"/>
    </location>
</feature>
<name>A0A0N1FBL7_9PROT</name>
<dbReference type="EMBL" id="JUFX02000179">
    <property type="protein sequence ID" value="KPH86928.1"/>
    <property type="molecule type" value="Genomic_DNA"/>
</dbReference>
<comment type="caution">
    <text evidence="2">The sequence shown here is derived from an EMBL/GenBank/DDBJ whole genome shotgun (WGS) entry which is preliminary data.</text>
</comment>
<sequence length="52" mass="5608">MLPHTDSLLTEDQSVASRLSPVQDQATAPDVSGARAPFQHGQRAQVDDQPTH</sequence>
<dbReference type="Proteomes" id="UP000031553">
    <property type="component" value="Unassembled WGS sequence"/>
</dbReference>
<evidence type="ECO:0000256" key="1">
    <source>
        <dbReference type="SAM" id="MobiDB-lite"/>
    </source>
</evidence>
<evidence type="ECO:0000313" key="2">
    <source>
        <dbReference type="EMBL" id="KPH86928.1"/>
    </source>
</evidence>
<proteinExistence type="predicted"/>
<protein>
    <submittedName>
        <fullName evidence="2">Uncharacterized protein</fullName>
    </submittedName>
</protein>
<gene>
    <name evidence="2" type="ORF">GLUCOINTEAF2_0202404</name>
</gene>
<accession>A0A0N1FBL7</accession>
<reference evidence="2 3" key="1">
    <citation type="submission" date="2015-07" db="EMBL/GenBank/DDBJ databases">
        <title>Draft Genome Sequence of Komagataeibacter intermedius Strain AF2, Isolated from Kombucha Tea.</title>
        <authorList>
            <person name="Santos R.A."/>
            <person name="Berretta A.A."/>
            <person name="Barud H.S."/>
            <person name="Ribeiro S.J."/>
            <person name="Gonzalez-Garcia L.N."/>
            <person name="Zucchi T.D."/>
            <person name="Goldman G.H."/>
            <person name="Riano-Pachon D.M."/>
        </authorList>
    </citation>
    <scope>NUCLEOTIDE SEQUENCE [LARGE SCALE GENOMIC DNA]</scope>
    <source>
        <strain evidence="2 3">AF2</strain>
    </source>
</reference>